<reference evidence="1" key="1">
    <citation type="submission" date="2021-06" db="EMBL/GenBank/DDBJ databases">
        <authorList>
            <person name="Kallberg Y."/>
            <person name="Tangrot J."/>
            <person name="Rosling A."/>
        </authorList>
    </citation>
    <scope>NUCLEOTIDE SEQUENCE</scope>
    <source>
        <strain evidence="1">FL966</strain>
    </source>
</reference>
<accession>A0A9N9ICF6</accession>
<comment type="caution">
    <text evidence="1">The sequence shown here is derived from an EMBL/GenBank/DDBJ whole genome shotgun (WGS) entry which is preliminary data.</text>
</comment>
<protein>
    <submittedName>
        <fullName evidence="1">13235_t:CDS:1</fullName>
    </submittedName>
</protein>
<evidence type="ECO:0000313" key="2">
    <source>
        <dbReference type="Proteomes" id="UP000789759"/>
    </source>
</evidence>
<name>A0A9N9ICF6_9GLOM</name>
<keyword evidence="2" id="KW-1185">Reference proteome</keyword>
<evidence type="ECO:0000313" key="1">
    <source>
        <dbReference type="EMBL" id="CAG8729147.1"/>
    </source>
</evidence>
<dbReference type="EMBL" id="CAJVQA010014131">
    <property type="protein sequence ID" value="CAG8729147.1"/>
    <property type="molecule type" value="Genomic_DNA"/>
</dbReference>
<dbReference type="Proteomes" id="UP000789759">
    <property type="component" value="Unassembled WGS sequence"/>
</dbReference>
<gene>
    <name evidence="1" type="ORF">CPELLU_LOCUS13376</name>
</gene>
<sequence>MDATPERKNSNISSSLVGLGEALTSKEWPLFYSHNGIVNAKTRLTQQQSFNNFFDELYEKFNKKHLEILEKNNEAD</sequence>
<proteinExistence type="predicted"/>
<organism evidence="1 2">
    <name type="scientific">Cetraspora pellucida</name>
    <dbReference type="NCBI Taxonomy" id="1433469"/>
    <lineage>
        <taxon>Eukaryota</taxon>
        <taxon>Fungi</taxon>
        <taxon>Fungi incertae sedis</taxon>
        <taxon>Mucoromycota</taxon>
        <taxon>Glomeromycotina</taxon>
        <taxon>Glomeromycetes</taxon>
        <taxon>Diversisporales</taxon>
        <taxon>Gigasporaceae</taxon>
        <taxon>Cetraspora</taxon>
    </lineage>
</organism>
<dbReference type="AlphaFoldDB" id="A0A9N9ICF6"/>